<evidence type="ECO:0000313" key="2">
    <source>
        <dbReference type="EMBL" id="GCE14246.1"/>
    </source>
</evidence>
<dbReference type="AlphaFoldDB" id="A0A402A513"/>
<proteinExistence type="predicted"/>
<dbReference type="EMBL" id="BIFR01000001">
    <property type="protein sequence ID" value="GCE14246.1"/>
    <property type="molecule type" value="Genomic_DNA"/>
</dbReference>
<dbReference type="RefSeq" id="WP_126581661.1">
    <property type="nucleotide sequence ID" value="NZ_BIFR01000001.1"/>
</dbReference>
<comment type="caution">
    <text evidence="1">The sequence shown here is derived from an EMBL/GenBank/DDBJ whole genome shotgun (WGS) entry which is preliminary data.</text>
</comment>
<dbReference type="Proteomes" id="UP000287352">
    <property type="component" value="Unassembled WGS sequence"/>
</dbReference>
<reference evidence="3" key="1">
    <citation type="submission" date="2018-12" db="EMBL/GenBank/DDBJ databases">
        <title>Tengunoibacter tsumagoiensis gen. nov., sp. nov., Dictyobacter kobayashii sp. nov., D. alpinus sp. nov., and D. joshuensis sp. nov. and description of Dictyobacteraceae fam. nov. within the order Ktedonobacterales isolated from Tengu-no-mugimeshi.</title>
        <authorList>
            <person name="Wang C.M."/>
            <person name="Zheng Y."/>
            <person name="Sakai Y."/>
            <person name="Toyoda A."/>
            <person name="Minakuchi Y."/>
            <person name="Abe K."/>
            <person name="Yokota A."/>
            <person name="Yabe S."/>
        </authorList>
    </citation>
    <scope>NUCLEOTIDE SEQUENCE [LARGE SCALE GENOMIC DNA]</scope>
    <source>
        <strain evidence="3">Uno3</strain>
    </source>
</reference>
<sequence length="367" mass="39666">MTNLASAEPIERGTLPESINYYIPIERIDREKREVIGTATAEVEDGHGTIFRYQGSKDAFTAWRGNIREMHDPHKAVGRALEIKPDDDNKQIIVRAKISNGAEDTWQKVLDGTLTGFSVGGKNGKWSEIDKDGRRVQILDRYDLVELSLVDNPSCPVANIAIVRANGSATDVLAADSEDEISPSAEPVDESIERAGARISADTKSSLHTMRDQAMTLCGCDDCVGMVEKLAAGEDAQQRALIAEIIREVNVAIQAQLGSTTQRVNALLARDAQRKEAPDLTRRVDDLSSQLDEIKTLCKKIAETPLDGGPVLHGAGVAVEKHLATSGVQRSAMSDADVIQRAAELGFAPPTNVDDAIRAAAALVPRR</sequence>
<evidence type="ECO:0000313" key="3">
    <source>
        <dbReference type="Proteomes" id="UP000287352"/>
    </source>
</evidence>
<accession>A0A402A513</accession>
<keyword evidence="3" id="KW-1185">Reference proteome</keyword>
<name>A0A402A513_9CHLR</name>
<evidence type="ECO:0000313" key="1">
    <source>
        <dbReference type="EMBL" id="GCE14192.1"/>
    </source>
</evidence>
<protein>
    <submittedName>
        <fullName evidence="1">Uncharacterized protein</fullName>
    </submittedName>
</protein>
<dbReference type="OrthoDB" id="2080376at2"/>
<dbReference type="EMBL" id="BIFR01000001">
    <property type="protein sequence ID" value="GCE14192.1"/>
    <property type="molecule type" value="Genomic_DNA"/>
</dbReference>
<gene>
    <name evidence="1" type="ORF">KTT_40510</name>
    <name evidence="2" type="ORF">KTT_41050</name>
</gene>
<organism evidence="1 3">
    <name type="scientific">Tengunoibacter tsumagoiensis</name>
    <dbReference type="NCBI Taxonomy" id="2014871"/>
    <lineage>
        <taxon>Bacteria</taxon>
        <taxon>Bacillati</taxon>
        <taxon>Chloroflexota</taxon>
        <taxon>Ktedonobacteria</taxon>
        <taxon>Ktedonobacterales</taxon>
        <taxon>Dictyobacteraceae</taxon>
        <taxon>Tengunoibacter</taxon>
    </lineage>
</organism>
<reference evidence="1" key="2">
    <citation type="journal article" date="2019" name="Int. J. Syst. Evol. Microbiol.">
        <title>Tengunoibacter tsumagoiensis gen. nov., sp. nov., Dictyobacter kobayashii sp. nov., Dictyobacter alpinus sp. nov., and description of Dictyobacteraceae fam. nov. within the order Ktedonobacterales isolated from Tengu-no-mugimeshi, a soil-like granular mass of micro-organisms, and emended descriptions of the genera Ktedonobacter and Dictyobacter.</title>
        <authorList>
            <person name="Wang C."/>
            <person name="Zheng Y."/>
            <person name="Sakai Y."/>
            <person name="Toyoda A."/>
            <person name="Minakuchi Y."/>
            <person name="Abe K."/>
            <person name="Yokota A."/>
            <person name="Yabe S."/>
        </authorList>
    </citation>
    <scope>NUCLEOTIDE SEQUENCE</scope>
    <source>
        <strain evidence="1">Uno3</strain>
    </source>
</reference>